<evidence type="ECO:0000256" key="12">
    <source>
        <dbReference type="HAMAP-Rule" id="MF_01916"/>
    </source>
</evidence>
<dbReference type="PANTHER" id="PTHR21248:SF22">
    <property type="entry name" value="PHOSPHOLIPASE D"/>
    <property type="match status" value="1"/>
</dbReference>
<dbReference type="CDD" id="cd09110">
    <property type="entry name" value="PLDc_CLS_1"/>
    <property type="match status" value="1"/>
</dbReference>
<feature type="active site" evidence="12">
    <location>
        <position position="393"/>
    </location>
</feature>
<evidence type="ECO:0000313" key="15">
    <source>
        <dbReference type="EMBL" id="NFF88346.1"/>
    </source>
</evidence>
<gene>
    <name evidence="16" type="primary">cls</name>
    <name evidence="15" type="ORF">FC774_10745</name>
    <name evidence="16" type="ORF">FDB51_00805</name>
</gene>
<protein>
    <recommendedName>
        <fullName evidence="12 13">Cardiolipin synthase</fullName>
        <shortName evidence="12">CL synthase</shortName>
        <ecNumber evidence="12 13">2.7.8.-</ecNumber>
    </recommendedName>
</protein>
<dbReference type="GO" id="GO:0032049">
    <property type="term" value="P:cardiolipin biosynthetic process"/>
    <property type="evidence" value="ECO:0007669"/>
    <property type="project" value="UniProtKB-UniRule"/>
</dbReference>
<dbReference type="FunFam" id="3.30.870.10:FF:000014">
    <property type="entry name" value="Cardiolipin synthase"/>
    <property type="match status" value="1"/>
</dbReference>
<comment type="catalytic activity">
    <reaction evidence="12">
        <text>2 a 1,2-diacyl-sn-glycero-3-phospho-(1'-sn-glycerol) = a cardiolipin + glycerol</text>
        <dbReference type="Rhea" id="RHEA:31451"/>
        <dbReference type="ChEBI" id="CHEBI:17754"/>
        <dbReference type="ChEBI" id="CHEBI:62237"/>
        <dbReference type="ChEBI" id="CHEBI:64716"/>
    </reaction>
</comment>
<keyword evidence="9 12" id="KW-0472">Membrane</keyword>
<dbReference type="HAMAP" id="MF_01916">
    <property type="entry name" value="Cardiolipin_synth_Cls"/>
    <property type="match status" value="1"/>
</dbReference>
<dbReference type="Proteomes" id="UP000476820">
    <property type="component" value="Unassembled WGS sequence"/>
</dbReference>
<keyword evidence="8 12" id="KW-0443">Lipid metabolism</keyword>
<dbReference type="InterPro" id="IPR022924">
    <property type="entry name" value="Cardiolipin_synthase"/>
</dbReference>
<evidence type="ECO:0000256" key="3">
    <source>
        <dbReference type="ARBA" id="ARBA00022516"/>
    </source>
</evidence>
<dbReference type="RefSeq" id="WP_012451704.1">
    <property type="nucleotide sequence ID" value="NZ_CP010520.1"/>
</dbReference>
<evidence type="ECO:0000313" key="18">
    <source>
        <dbReference type="Proteomes" id="UP000476820"/>
    </source>
</evidence>
<feature type="domain" description="PLD phosphodiesterase" evidence="14">
    <location>
        <begin position="211"/>
        <end position="238"/>
    </location>
</feature>
<evidence type="ECO:0000256" key="10">
    <source>
        <dbReference type="ARBA" id="ARBA00023209"/>
    </source>
</evidence>
<evidence type="ECO:0000256" key="13">
    <source>
        <dbReference type="NCBIfam" id="TIGR04265"/>
    </source>
</evidence>
<dbReference type="InterPro" id="IPR025202">
    <property type="entry name" value="PLD-like_dom"/>
</dbReference>
<organism evidence="16 17">
    <name type="scientific">Clostridium botulinum</name>
    <dbReference type="NCBI Taxonomy" id="1491"/>
    <lineage>
        <taxon>Bacteria</taxon>
        <taxon>Bacillati</taxon>
        <taxon>Bacillota</taxon>
        <taxon>Clostridia</taxon>
        <taxon>Eubacteriales</taxon>
        <taxon>Clostridiaceae</taxon>
        <taxon>Clostridium</taxon>
    </lineage>
</organism>
<dbReference type="SUPFAM" id="SSF56024">
    <property type="entry name" value="Phospholipase D/nuclease"/>
    <property type="match status" value="2"/>
</dbReference>
<dbReference type="EMBL" id="SWVK01000001">
    <property type="protein sequence ID" value="NFN33690.1"/>
    <property type="molecule type" value="Genomic_DNA"/>
</dbReference>
<dbReference type="CDD" id="cd09112">
    <property type="entry name" value="PLDc_CLS_2"/>
    <property type="match status" value="1"/>
</dbReference>
<evidence type="ECO:0000256" key="7">
    <source>
        <dbReference type="ARBA" id="ARBA00022989"/>
    </source>
</evidence>
<feature type="active site" evidence="12">
    <location>
        <position position="395"/>
    </location>
</feature>
<keyword evidence="6" id="KW-0677">Repeat</keyword>
<dbReference type="AlphaFoldDB" id="A0A0L9Y5M1"/>
<dbReference type="GO" id="GO:0008808">
    <property type="term" value="F:cardiolipin synthase activity"/>
    <property type="evidence" value="ECO:0007669"/>
    <property type="project" value="UniProtKB-UniRule"/>
</dbReference>
<dbReference type="OrthoDB" id="9762009at2"/>
<dbReference type="GO" id="GO:0005886">
    <property type="term" value="C:plasma membrane"/>
    <property type="evidence" value="ECO:0007669"/>
    <property type="project" value="UniProtKB-SubCell"/>
</dbReference>
<keyword evidence="5 12" id="KW-0812">Transmembrane</keyword>
<keyword evidence="11 12" id="KW-1208">Phospholipid metabolism</keyword>
<feature type="active site" evidence="12">
    <location>
        <position position="223"/>
    </location>
</feature>
<dbReference type="PROSITE" id="PS50035">
    <property type="entry name" value="PLD"/>
    <property type="match status" value="2"/>
</dbReference>
<dbReference type="NCBIfam" id="TIGR04265">
    <property type="entry name" value="bac_cardiolipin"/>
    <property type="match status" value="1"/>
</dbReference>
<dbReference type="Gene3D" id="3.30.870.10">
    <property type="entry name" value="Endonuclease Chain A"/>
    <property type="match status" value="2"/>
</dbReference>
<evidence type="ECO:0000256" key="5">
    <source>
        <dbReference type="ARBA" id="ARBA00022692"/>
    </source>
</evidence>
<comment type="subcellular location">
    <subcellularLocation>
        <location evidence="1 12">Cell membrane</location>
        <topology evidence="1 12">Multi-pass membrane protein</topology>
    </subcellularLocation>
</comment>
<accession>A0A0L9Y5M1</accession>
<dbReference type="Proteomes" id="UP000473681">
    <property type="component" value="Unassembled WGS sequence"/>
</dbReference>
<evidence type="ECO:0000256" key="9">
    <source>
        <dbReference type="ARBA" id="ARBA00023136"/>
    </source>
</evidence>
<keyword evidence="7 12" id="KW-1133">Transmembrane helix</keyword>
<sequence>MNIYLILTLILFIINFICAISLVFIEKRDTTTIWAWLLILFIFPFLGFILYLSFGQNISKKKIFSKKAVIDKKKIKKILADLNKDLHNEVAEEYIDLIKMNFSANDSIYTKKNEVKTYINGEDKFRDLMDDIKNAKSFINIEYYIFRFDNLGSKLIELLKEKIECGIEVRLLVDGMGSKSLTKDQIKYIKSCGIKFSVFFPNIAPYVNLRINYRNHRKIVVIDGNTGYVGGFNVGDEYINRGKQFSFWRDTHIKIVGAAALELNKRFALDWEYAAKEDLYDIQLKKIQLSSKGDIGIQIISSGPDNMEEYIRNCYLKIITNAKKNIFIQTPYLVLDHPMIEALKISAFSGVDVRIMVPNKADHFFMAWALSASIDSLIKSGVKFYKYKNGFIHSKTIVSDSSVCSIGTANLDIRSFKLNFEINAIIYDSEVATNYEEIFLKDQTVCTLLTPEEYENRGHRIRILESISRLISPIL</sequence>
<dbReference type="Pfam" id="PF13396">
    <property type="entry name" value="PLDc_N"/>
    <property type="match status" value="1"/>
</dbReference>
<feature type="active site" evidence="12">
    <location>
        <position position="218"/>
    </location>
</feature>
<evidence type="ECO:0000256" key="4">
    <source>
        <dbReference type="ARBA" id="ARBA00022679"/>
    </source>
</evidence>
<dbReference type="EC" id="2.7.8.-" evidence="12 13"/>
<dbReference type="SMART" id="SM00155">
    <property type="entry name" value="PLDc"/>
    <property type="match status" value="2"/>
</dbReference>
<evidence type="ECO:0000256" key="1">
    <source>
        <dbReference type="ARBA" id="ARBA00004651"/>
    </source>
</evidence>
<reference evidence="17 18" key="1">
    <citation type="submission" date="2019-04" db="EMBL/GenBank/DDBJ databases">
        <title>Genome sequencing of Clostridium botulinum Groups I-IV and Clostridium butyricum.</title>
        <authorList>
            <person name="Brunt J."/>
            <person name="Van Vliet A.H.M."/>
            <person name="Stringer S.C."/>
            <person name="Carter A.T."/>
            <person name="Peck M.W."/>
        </authorList>
    </citation>
    <scope>NUCLEOTIDE SEQUENCE [LARGE SCALE GENOMIC DNA]</scope>
    <source>
        <strain evidence="15 18">1605</strain>
        <strain evidence="16 17">CB-K-33E</strain>
    </source>
</reference>
<feature type="active site" evidence="12">
    <location>
        <position position="216"/>
    </location>
</feature>
<feature type="active site" evidence="12">
    <location>
        <position position="400"/>
    </location>
</feature>
<evidence type="ECO:0000256" key="2">
    <source>
        <dbReference type="ARBA" id="ARBA00022475"/>
    </source>
</evidence>
<dbReference type="InterPro" id="IPR001736">
    <property type="entry name" value="PLipase_D/transphosphatidylase"/>
</dbReference>
<feature type="transmembrane region" description="Helical" evidence="12">
    <location>
        <begin position="32"/>
        <end position="54"/>
    </location>
</feature>
<dbReference type="EMBL" id="SWOV01000027">
    <property type="protein sequence ID" value="NFF88346.1"/>
    <property type="molecule type" value="Genomic_DNA"/>
</dbReference>
<evidence type="ECO:0000256" key="8">
    <source>
        <dbReference type="ARBA" id="ARBA00023098"/>
    </source>
</evidence>
<comment type="similarity">
    <text evidence="12">Belongs to the phospholipase D family. Cardiolipin synthase subfamily.</text>
</comment>
<evidence type="ECO:0000256" key="6">
    <source>
        <dbReference type="ARBA" id="ARBA00022737"/>
    </source>
</evidence>
<comment type="function">
    <text evidence="12">Catalyzes the reversible phosphatidyl group transfer from one phosphatidylglycerol molecule to another to form cardiolipin (CL) (diphosphatidylglycerol) and glycerol.</text>
</comment>
<keyword evidence="2 12" id="KW-1003">Cell membrane</keyword>
<comment type="caution">
    <text evidence="16">The sequence shown here is derived from an EMBL/GenBank/DDBJ whole genome shotgun (WGS) entry which is preliminary data.</text>
</comment>
<dbReference type="InterPro" id="IPR027379">
    <property type="entry name" value="CLS_N"/>
</dbReference>
<keyword evidence="3 12" id="KW-0444">Lipid biosynthesis</keyword>
<keyword evidence="10 12" id="KW-0594">Phospholipid biosynthesis</keyword>
<evidence type="ECO:0000256" key="11">
    <source>
        <dbReference type="ARBA" id="ARBA00023264"/>
    </source>
</evidence>
<proteinExistence type="inferred from homology"/>
<evidence type="ECO:0000259" key="14">
    <source>
        <dbReference type="PROSITE" id="PS50035"/>
    </source>
</evidence>
<dbReference type="PANTHER" id="PTHR21248">
    <property type="entry name" value="CARDIOLIPIN SYNTHASE"/>
    <property type="match status" value="1"/>
</dbReference>
<keyword evidence="4 12" id="KW-0808">Transferase</keyword>
<dbReference type="InterPro" id="IPR030874">
    <property type="entry name" value="Cardiolipin_synth_Firmi"/>
</dbReference>
<dbReference type="Pfam" id="PF13091">
    <property type="entry name" value="PLDc_2"/>
    <property type="match status" value="2"/>
</dbReference>
<feature type="transmembrane region" description="Helical" evidence="12">
    <location>
        <begin position="6"/>
        <end position="25"/>
    </location>
</feature>
<name>A0A0L9Y5M1_CLOBO</name>
<evidence type="ECO:0000313" key="16">
    <source>
        <dbReference type="EMBL" id="NFN33690.1"/>
    </source>
</evidence>
<evidence type="ECO:0000313" key="17">
    <source>
        <dbReference type="Proteomes" id="UP000473681"/>
    </source>
</evidence>
<feature type="domain" description="PLD phosphodiesterase" evidence="14">
    <location>
        <begin position="388"/>
        <end position="415"/>
    </location>
</feature>